<keyword evidence="15" id="KW-0408">Iron</keyword>
<protein>
    <recommendedName>
        <fullName evidence="6">Oxygen sensor histidine kinase NreB</fullName>
        <ecNumber evidence="5">2.7.13.3</ecNumber>
    </recommendedName>
    <alternativeName>
        <fullName evidence="20">Nitrogen regulation protein B</fullName>
    </alternativeName>
</protein>
<evidence type="ECO:0000256" key="15">
    <source>
        <dbReference type="ARBA" id="ARBA00023004"/>
    </source>
</evidence>
<dbReference type="InterPro" id="IPR003594">
    <property type="entry name" value="HATPase_dom"/>
</dbReference>
<evidence type="ECO:0000256" key="8">
    <source>
        <dbReference type="ARBA" id="ARBA00022485"/>
    </source>
</evidence>
<keyword evidence="9" id="KW-0963">Cytoplasm</keyword>
<feature type="domain" description="Histidine kinase" evidence="23">
    <location>
        <begin position="234"/>
        <end position="463"/>
    </location>
</feature>
<keyword evidence="10" id="KW-0808">Transferase</keyword>
<dbReference type="InterPro" id="IPR036890">
    <property type="entry name" value="HATPase_C_sf"/>
</dbReference>
<keyword evidence="11 22" id="KW-0812">Transmembrane</keyword>
<proteinExistence type="predicted"/>
<dbReference type="SUPFAM" id="SSF55874">
    <property type="entry name" value="ATPase domain of HSP90 chaperone/DNA topoisomerase II/histidine kinase"/>
    <property type="match status" value="1"/>
</dbReference>
<evidence type="ECO:0000256" key="21">
    <source>
        <dbReference type="SAM" id="MobiDB-lite"/>
    </source>
</evidence>
<name>A0A934K448_9BACT</name>
<evidence type="ECO:0000256" key="1">
    <source>
        <dbReference type="ARBA" id="ARBA00000085"/>
    </source>
</evidence>
<keyword evidence="17" id="KW-0411">Iron-sulfur</keyword>
<evidence type="ECO:0000256" key="18">
    <source>
        <dbReference type="ARBA" id="ARBA00023136"/>
    </source>
</evidence>
<keyword evidence="18 22" id="KW-0472">Membrane</keyword>
<feature type="transmembrane region" description="Helical" evidence="22">
    <location>
        <begin position="40"/>
        <end position="59"/>
    </location>
</feature>
<keyword evidence="12" id="KW-0479">Metal-binding</keyword>
<feature type="region of interest" description="Disordered" evidence="21">
    <location>
        <begin position="1"/>
        <end position="22"/>
    </location>
</feature>
<keyword evidence="7" id="KW-1003">Cell membrane</keyword>
<comment type="function">
    <text evidence="19">Member of the two-component regulatory system NreB/NreC involved in the control of dissimilatory nitrate/nitrite reduction in response to oxygen. NreB functions as a direct oxygen sensor histidine kinase which is autophosphorylated, in the absence of oxygen, probably at the conserved histidine residue, and transfers its phosphate group probably to a conserved aspartate residue of NreC. NreB/NreC activates the expression of the nitrate (narGHJI) and nitrite (nir) reductase operons, as well as the putative nitrate transporter gene narT.</text>
</comment>
<keyword evidence="13 24" id="KW-0418">Kinase</keyword>
<evidence type="ECO:0000256" key="16">
    <source>
        <dbReference type="ARBA" id="ARBA00023012"/>
    </source>
</evidence>
<dbReference type="Proteomes" id="UP000606991">
    <property type="component" value="Unassembled WGS sequence"/>
</dbReference>
<dbReference type="GO" id="GO:0005886">
    <property type="term" value="C:plasma membrane"/>
    <property type="evidence" value="ECO:0007669"/>
    <property type="project" value="UniProtKB-SubCell"/>
</dbReference>
<dbReference type="Gene3D" id="3.30.565.10">
    <property type="entry name" value="Histidine kinase-like ATPase, C-terminal domain"/>
    <property type="match status" value="1"/>
</dbReference>
<dbReference type="CDD" id="cd16917">
    <property type="entry name" value="HATPase_UhpB-NarQ-NarX-like"/>
    <property type="match status" value="1"/>
</dbReference>
<dbReference type="Gene3D" id="1.20.5.1930">
    <property type="match status" value="1"/>
</dbReference>
<evidence type="ECO:0000256" key="9">
    <source>
        <dbReference type="ARBA" id="ARBA00022490"/>
    </source>
</evidence>
<dbReference type="GO" id="GO:0046872">
    <property type="term" value="F:metal ion binding"/>
    <property type="evidence" value="ECO:0007669"/>
    <property type="project" value="UniProtKB-KW"/>
</dbReference>
<evidence type="ECO:0000256" key="11">
    <source>
        <dbReference type="ARBA" id="ARBA00022692"/>
    </source>
</evidence>
<evidence type="ECO:0000256" key="7">
    <source>
        <dbReference type="ARBA" id="ARBA00022475"/>
    </source>
</evidence>
<evidence type="ECO:0000256" key="22">
    <source>
        <dbReference type="SAM" id="Phobius"/>
    </source>
</evidence>
<evidence type="ECO:0000256" key="17">
    <source>
        <dbReference type="ARBA" id="ARBA00023014"/>
    </source>
</evidence>
<dbReference type="AlphaFoldDB" id="A0A934K448"/>
<organism evidence="24 25">
    <name type="scientific">Candidatus Aeolococcus gillhamiae</name>
    <dbReference type="NCBI Taxonomy" id="3127015"/>
    <lineage>
        <taxon>Bacteria</taxon>
        <taxon>Bacillati</taxon>
        <taxon>Candidatus Dormiibacterota</taxon>
        <taxon>Candidatus Dormibacteria</taxon>
        <taxon>Candidatus Aeolococcales</taxon>
        <taxon>Candidatus Aeolococcaceae</taxon>
        <taxon>Candidatus Aeolococcus</taxon>
    </lineage>
</organism>
<reference evidence="24 25" key="1">
    <citation type="submission" date="2020-10" db="EMBL/GenBank/DDBJ databases">
        <title>Ca. Dormibacterota MAGs.</title>
        <authorList>
            <person name="Montgomery K."/>
        </authorList>
    </citation>
    <scope>NUCLEOTIDE SEQUENCE [LARGE SCALE GENOMIC DNA]</scope>
    <source>
        <strain evidence="24">SC8812_S17_18</strain>
    </source>
</reference>
<evidence type="ECO:0000256" key="5">
    <source>
        <dbReference type="ARBA" id="ARBA00012438"/>
    </source>
</evidence>
<evidence type="ECO:0000256" key="14">
    <source>
        <dbReference type="ARBA" id="ARBA00022989"/>
    </source>
</evidence>
<sequence length="463" mass="49453">MTVADEGRAGTSTSTAERVEGSPRRAGLLRRVLKNEVARFAAGGLLAALLVGAGTFVVVSRDAEDQAIQHAKDITQVEATGIVQPALSDSLLSRDPAAIGALDTIVRQRILNSDVVRVKLWTADGTVIYSDARQLIGRHFSLGSAELAALHGGAVDAGVSDLTDAENQYERSFGKLLQVYLSVHTPNGMPLLFETYQRYEAISQYQQSVWSSFLPVLIVGLGILFLVQIPLAVGMGRRLRASLAERQVLLERVINASEQERRRIARDLHDGVVQRLAAVTFSLSALARRLTSGGGSRAPAANAPDVEHAAGETRAAMRDLRTLIVEIAPPNLHAEGIDNALRDLLEPLAANGVAVSLDAPHNTALSAATTSLLFRVAQEALRNATKHAAASHVDVRLHNRGDHVSLEIDDDGRGFSAADLENRRRDGHVGLSLLRDLVADAGGSLRVVSEPQAGTRIAVEVPC</sequence>
<evidence type="ECO:0000259" key="23">
    <source>
        <dbReference type="PROSITE" id="PS50109"/>
    </source>
</evidence>
<evidence type="ECO:0000256" key="3">
    <source>
        <dbReference type="ARBA" id="ARBA00004496"/>
    </source>
</evidence>
<dbReference type="EC" id="2.7.13.3" evidence="5"/>
<dbReference type="Pfam" id="PF07730">
    <property type="entry name" value="HisKA_3"/>
    <property type="match status" value="1"/>
</dbReference>
<comment type="cofactor">
    <cofactor evidence="2">
        <name>[4Fe-4S] cluster</name>
        <dbReference type="ChEBI" id="CHEBI:49883"/>
    </cofactor>
</comment>
<keyword evidence="16" id="KW-0902">Two-component regulatory system</keyword>
<evidence type="ECO:0000256" key="10">
    <source>
        <dbReference type="ARBA" id="ARBA00022679"/>
    </source>
</evidence>
<dbReference type="InterPro" id="IPR004358">
    <property type="entry name" value="Sig_transdc_His_kin-like_C"/>
</dbReference>
<dbReference type="GO" id="GO:0000155">
    <property type="term" value="F:phosphorelay sensor kinase activity"/>
    <property type="evidence" value="ECO:0007669"/>
    <property type="project" value="InterPro"/>
</dbReference>
<dbReference type="GO" id="GO:0051539">
    <property type="term" value="F:4 iron, 4 sulfur cluster binding"/>
    <property type="evidence" value="ECO:0007669"/>
    <property type="project" value="UniProtKB-KW"/>
</dbReference>
<dbReference type="EMBL" id="JAEKNS010000142">
    <property type="protein sequence ID" value="MBJ7595936.1"/>
    <property type="molecule type" value="Genomic_DNA"/>
</dbReference>
<evidence type="ECO:0000256" key="12">
    <source>
        <dbReference type="ARBA" id="ARBA00022723"/>
    </source>
</evidence>
<evidence type="ECO:0000256" key="6">
    <source>
        <dbReference type="ARBA" id="ARBA00017322"/>
    </source>
</evidence>
<dbReference type="InterPro" id="IPR011712">
    <property type="entry name" value="Sig_transdc_His_kin_sub3_dim/P"/>
</dbReference>
<comment type="subcellular location">
    <subcellularLocation>
        <location evidence="4">Cell membrane</location>
        <topology evidence="4">Multi-pass membrane protein</topology>
    </subcellularLocation>
    <subcellularLocation>
        <location evidence="3">Cytoplasm</location>
    </subcellularLocation>
</comment>
<evidence type="ECO:0000256" key="2">
    <source>
        <dbReference type="ARBA" id="ARBA00001966"/>
    </source>
</evidence>
<dbReference type="GO" id="GO:0005737">
    <property type="term" value="C:cytoplasm"/>
    <property type="evidence" value="ECO:0007669"/>
    <property type="project" value="UniProtKB-SubCell"/>
</dbReference>
<gene>
    <name evidence="24" type="ORF">JF886_13980</name>
</gene>
<accession>A0A934K448</accession>
<evidence type="ECO:0000313" key="25">
    <source>
        <dbReference type="Proteomes" id="UP000606991"/>
    </source>
</evidence>
<dbReference type="InterPro" id="IPR005467">
    <property type="entry name" value="His_kinase_dom"/>
</dbReference>
<comment type="caution">
    <text evidence="24">The sequence shown here is derived from an EMBL/GenBank/DDBJ whole genome shotgun (WGS) entry which is preliminary data.</text>
</comment>
<evidence type="ECO:0000256" key="4">
    <source>
        <dbReference type="ARBA" id="ARBA00004651"/>
    </source>
</evidence>
<feature type="transmembrane region" description="Helical" evidence="22">
    <location>
        <begin position="213"/>
        <end position="233"/>
    </location>
</feature>
<dbReference type="PROSITE" id="PS50109">
    <property type="entry name" value="HIS_KIN"/>
    <property type="match status" value="1"/>
</dbReference>
<comment type="catalytic activity">
    <reaction evidence="1">
        <text>ATP + protein L-histidine = ADP + protein N-phospho-L-histidine.</text>
        <dbReference type="EC" id="2.7.13.3"/>
    </reaction>
</comment>
<evidence type="ECO:0000256" key="20">
    <source>
        <dbReference type="ARBA" id="ARBA00030800"/>
    </source>
</evidence>
<evidence type="ECO:0000256" key="13">
    <source>
        <dbReference type="ARBA" id="ARBA00022777"/>
    </source>
</evidence>
<dbReference type="PANTHER" id="PTHR24421:SF37">
    <property type="entry name" value="SENSOR HISTIDINE KINASE NARS"/>
    <property type="match status" value="1"/>
</dbReference>
<keyword evidence="8" id="KW-0004">4Fe-4S</keyword>
<dbReference type="PRINTS" id="PR00344">
    <property type="entry name" value="BCTRLSENSOR"/>
</dbReference>
<dbReference type="SMART" id="SM00387">
    <property type="entry name" value="HATPase_c"/>
    <property type="match status" value="1"/>
</dbReference>
<dbReference type="Pfam" id="PF02518">
    <property type="entry name" value="HATPase_c"/>
    <property type="match status" value="1"/>
</dbReference>
<dbReference type="PANTHER" id="PTHR24421">
    <property type="entry name" value="NITRATE/NITRITE SENSOR PROTEIN NARX-RELATED"/>
    <property type="match status" value="1"/>
</dbReference>
<evidence type="ECO:0000313" key="24">
    <source>
        <dbReference type="EMBL" id="MBJ7595936.1"/>
    </source>
</evidence>
<dbReference type="GO" id="GO:0046983">
    <property type="term" value="F:protein dimerization activity"/>
    <property type="evidence" value="ECO:0007669"/>
    <property type="project" value="InterPro"/>
</dbReference>
<evidence type="ECO:0000256" key="19">
    <source>
        <dbReference type="ARBA" id="ARBA00024827"/>
    </source>
</evidence>
<dbReference type="InterPro" id="IPR050482">
    <property type="entry name" value="Sensor_HK_TwoCompSys"/>
</dbReference>
<keyword evidence="14 22" id="KW-1133">Transmembrane helix</keyword>